<dbReference type="EMBL" id="JXJN01013826">
    <property type="status" value="NOT_ANNOTATED_CDS"/>
    <property type="molecule type" value="Genomic_DNA"/>
</dbReference>
<dbReference type="GO" id="GO:0035658">
    <property type="term" value="C:Mon1-Ccz1 complex"/>
    <property type="evidence" value="ECO:0007669"/>
    <property type="project" value="TreeGrafter"/>
</dbReference>
<dbReference type="InterPro" id="IPR004353">
    <property type="entry name" value="Mon1"/>
</dbReference>
<dbReference type="Pfam" id="PF19037">
    <property type="entry name" value="Fuz_longin_2"/>
    <property type="match status" value="1"/>
</dbReference>
<protein>
    <recommendedName>
        <fullName evidence="2">Vacuolar fusion protein MON1 homolog</fullName>
    </recommendedName>
</protein>
<dbReference type="InterPro" id="IPR043970">
    <property type="entry name" value="FUZ/MON1/HPS1_longin_3"/>
</dbReference>
<dbReference type="Proteomes" id="UP000092460">
    <property type="component" value="Unassembled WGS sequence"/>
</dbReference>
<dbReference type="VEuPathDB" id="VectorBase:GPPI029140"/>
<reference evidence="7" key="1">
    <citation type="submission" date="2015-01" db="EMBL/GenBank/DDBJ databases">
        <authorList>
            <person name="Aksoy S."/>
            <person name="Warren W."/>
            <person name="Wilson R.K."/>
        </authorList>
    </citation>
    <scope>NUCLEOTIDE SEQUENCE [LARGE SCALE GENOMIC DNA]</scope>
    <source>
        <strain evidence="7">IAEA</strain>
    </source>
</reference>
<evidence type="ECO:0000256" key="2">
    <source>
        <dbReference type="RuleBase" id="RU367048"/>
    </source>
</evidence>
<keyword evidence="7" id="KW-1185">Reference proteome</keyword>
<evidence type="ECO:0000259" key="4">
    <source>
        <dbReference type="Pfam" id="PF19037"/>
    </source>
</evidence>
<dbReference type="EnsemblMetazoa" id="GPPI029140-RA">
    <property type="protein sequence ID" value="GPPI029140-PA"/>
    <property type="gene ID" value="GPPI029140"/>
</dbReference>
<feature type="domain" description="FUZ/MON1/HPS1 third Longin" evidence="5">
    <location>
        <begin position="433"/>
        <end position="532"/>
    </location>
</feature>
<dbReference type="Pfam" id="PF19036">
    <property type="entry name" value="Fuz_longin_1"/>
    <property type="match status" value="1"/>
</dbReference>
<evidence type="ECO:0000259" key="3">
    <source>
        <dbReference type="Pfam" id="PF19036"/>
    </source>
</evidence>
<comment type="similarity">
    <text evidence="1 2">Belongs to the MON1/SAND family.</text>
</comment>
<dbReference type="InterPro" id="IPR043972">
    <property type="entry name" value="FUZ/MON1/HPS1_longin_1"/>
</dbReference>
<name>A0A1B0BGD1_9MUSC</name>
<feature type="domain" description="FUZ/MON1/HPS1 first Longin" evidence="3">
    <location>
        <begin position="133"/>
        <end position="255"/>
    </location>
</feature>
<evidence type="ECO:0000313" key="6">
    <source>
        <dbReference type="EnsemblMetazoa" id="GPPI029140-PA"/>
    </source>
</evidence>
<proteinExistence type="inferred from homology"/>
<accession>A0A1B0BGD1</accession>
<sequence length="544" mass="63091">MSDWPLQMLYESGKEEIMIGWISSQNELYAIFEPDHERNGNPESNAKVERKIKLCSEDEISDMSDKRNEQESATTSVAITKFDTGSRLARQIAGTQDVDVEVIAPSPRRSSTLTLLTTHNDYLRDALWRVHQKHIFILTREGKPVYTLHGKEQNLSSIFHIIHYLVNLVASRQDEIEAIEAQGRRYVFLVQPHLILAAISRTSLSVEQLRMQLIDIYYQVLSILTFCNTENAFKETRNYNLGRLSNGADTLIHRLATVDYNDRISKNIFAFLTNSVQILPLQSSIRSSIEDIIKKDCKKVRFLIFAILIIDNQLVTLIRKRKHSINSTDFRLIFNYVETLTLSEGESVESRPFCLPRYDAEGYLYAHISYLSKTCPACLLFLSSKTDDFCDLTAIKKSISNQLQKGEYFSAINGAIAKIKKSLLDPTAIGIPELRHFLYKPTYLQQLLCAEFSKPFNTFEKFRYLEDLYCKLFDRLHNRYCPLKFVYEANENEIKVGWTSNEHELYAVFDSSLEQTTAMQYANKIVKWIRQEFDTLFIYQYQTF</sequence>
<feature type="domain" description="FUZ/MON1/HPS1 second Longin" evidence="4">
    <location>
        <begin position="303"/>
        <end position="399"/>
    </location>
</feature>
<evidence type="ECO:0000313" key="7">
    <source>
        <dbReference type="Proteomes" id="UP000092460"/>
    </source>
</evidence>
<dbReference type="InterPro" id="IPR043971">
    <property type="entry name" value="FUZ/MON1/HPS1_longin_2"/>
</dbReference>
<dbReference type="PANTHER" id="PTHR13027">
    <property type="entry name" value="SAND PROTEIN-RELATED"/>
    <property type="match status" value="1"/>
</dbReference>
<dbReference type="AlphaFoldDB" id="A0A1B0BGD1"/>
<dbReference type="GO" id="GO:0032510">
    <property type="term" value="P:endosome to lysosome transport via multivesicular body sorting pathway"/>
    <property type="evidence" value="ECO:0007669"/>
    <property type="project" value="TreeGrafter"/>
</dbReference>
<dbReference type="Pfam" id="PF19038">
    <property type="entry name" value="Fuz_longin_3"/>
    <property type="match status" value="1"/>
</dbReference>
<dbReference type="PANTHER" id="PTHR13027:SF7">
    <property type="entry name" value="VACUOLAR FUSION PROTEIN MON1 HOMOLOG"/>
    <property type="match status" value="1"/>
</dbReference>
<dbReference type="STRING" id="67801.A0A1B0BGD1"/>
<organism evidence="6 7">
    <name type="scientific">Glossina palpalis gambiensis</name>
    <dbReference type="NCBI Taxonomy" id="67801"/>
    <lineage>
        <taxon>Eukaryota</taxon>
        <taxon>Metazoa</taxon>
        <taxon>Ecdysozoa</taxon>
        <taxon>Arthropoda</taxon>
        <taxon>Hexapoda</taxon>
        <taxon>Insecta</taxon>
        <taxon>Pterygota</taxon>
        <taxon>Neoptera</taxon>
        <taxon>Endopterygota</taxon>
        <taxon>Diptera</taxon>
        <taxon>Brachycera</taxon>
        <taxon>Muscomorpha</taxon>
        <taxon>Hippoboscoidea</taxon>
        <taxon>Glossinidae</taxon>
        <taxon>Glossina</taxon>
    </lineage>
</organism>
<reference evidence="6" key="2">
    <citation type="submission" date="2020-05" db="UniProtKB">
        <authorList>
            <consortium name="EnsemblMetazoa"/>
        </authorList>
    </citation>
    <scope>IDENTIFICATION</scope>
    <source>
        <strain evidence="6">IAEA</strain>
    </source>
</reference>
<evidence type="ECO:0000259" key="5">
    <source>
        <dbReference type="Pfam" id="PF19038"/>
    </source>
</evidence>
<evidence type="ECO:0000256" key="1">
    <source>
        <dbReference type="ARBA" id="ARBA00008968"/>
    </source>
</evidence>
<dbReference type="GO" id="GO:0006623">
    <property type="term" value="P:protein targeting to vacuole"/>
    <property type="evidence" value="ECO:0007669"/>
    <property type="project" value="UniProtKB-UniRule"/>
</dbReference>
<dbReference type="PRINTS" id="PR01546">
    <property type="entry name" value="YEAST73DUF"/>
</dbReference>
<comment type="function">
    <text evidence="2">Plays an important role in membrane trafficking through the secretory apparatus.</text>
</comment>